<keyword evidence="2" id="KW-0614">Plasmid</keyword>
<evidence type="ECO:0000313" key="3">
    <source>
        <dbReference type="Proteomes" id="UP000593818"/>
    </source>
</evidence>
<dbReference type="RefSeq" id="WP_193904259.1">
    <property type="nucleotide sequence ID" value="NZ_CP063453.1"/>
</dbReference>
<evidence type="ECO:0000313" key="2">
    <source>
        <dbReference type="EMBL" id="QOW02005.1"/>
    </source>
</evidence>
<feature type="domain" description="Exonuclease" evidence="1">
    <location>
        <begin position="7"/>
        <end position="189"/>
    </location>
</feature>
<dbReference type="InterPro" id="IPR036397">
    <property type="entry name" value="RNaseH_sf"/>
</dbReference>
<dbReference type="AlphaFoldDB" id="A0A7M2XW98"/>
<gene>
    <name evidence="2" type="ORF">INP59_26905</name>
</gene>
<accession>A0A7M2XW98</accession>
<dbReference type="Pfam" id="PF00929">
    <property type="entry name" value="RNase_T"/>
    <property type="match status" value="1"/>
</dbReference>
<dbReference type="SUPFAM" id="SSF53098">
    <property type="entry name" value="Ribonuclease H-like"/>
    <property type="match status" value="1"/>
</dbReference>
<dbReference type="Gene3D" id="3.30.420.10">
    <property type="entry name" value="Ribonuclease H-like superfamily/Ribonuclease H"/>
    <property type="match status" value="1"/>
</dbReference>
<dbReference type="GO" id="GO:0004527">
    <property type="term" value="F:exonuclease activity"/>
    <property type="evidence" value="ECO:0007669"/>
    <property type="project" value="UniProtKB-ARBA"/>
</dbReference>
<evidence type="ECO:0000259" key="1">
    <source>
        <dbReference type="Pfam" id="PF00929"/>
    </source>
</evidence>
<protein>
    <recommendedName>
        <fullName evidence="1">Exonuclease domain-containing protein</fullName>
    </recommendedName>
</protein>
<dbReference type="InterPro" id="IPR013520">
    <property type="entry name" value="Ribonucl_H"/>
</dbReference>
<name>A0A7M2XW98_9NOCA</name>
<reference evidence="2 3" key="1">
    <citation type="submission" date="2020-10" db="EMBL/GenBank/DDBJ databases">
        <title>Whole genome sequence of oil-degrading bacteria Rhodococcus pyridinivorans strain 5Ap.</title>
        <authorList>
            <person name="Akhremchuk A.E."/>
            <person name="Valentovich L.N."/>
            <person name="Charniauskaya M.I."/>
            <person name="Bukliarevich H.A."/>
            <person name="Titok M.A."/>
        </authorList>
    </citation>
    <scope>NUCLEOTIDE SEQUENCE [LARGE SCALE GENOMIC DNA]</scope>
    <source>
        <strain evidence="2 3">5Ap</strain>
        <plasmid evidence="2 3">pSID</plasmid>
    </source>
</reference>
<dbReference type="InterPro" id="IPR012337">
    <property type="entry name" value="RNaseH-like_sf"/>
</dbReference>
<keyword evidence="3" id="KW-1185">Reference proteome</keyword>
<dbReference type="Proteomes" id="UP000593818">
    <property type="component" value="Plasmid pSID"/>
</dbReference>
<dbReference type="EMBL" id="CP063453">
    <property type="protein sequence ID" value="QOW02005.1"/>
    <property type="molecule type" value="Genomic_DNA"/>
</dbReference>
<sequence>MSVDGFVFVDLETTGTRAAEHEILEIGFALYSVDLEPVERFEMLAVTTGTAVLIERVRNDPAYDFITRMHTKNGLFAELEKQLVTLGDNVPEDLSGYESEIVDILARWGVDESTPLCGCSHRMDREFLDRWLPKVEAMFSYRMIDARSFCEAGAILDAGRTAERLQLVDEYGTANHRVAEDIHYAANLLRVFHDRAPIPFGA</sequence>
<proteinExistence type="predicted"/>
<organism evidence="2 3">
    <name type="scientific">Rhodococcus pyridinivorans</name>
    <dbReference type="NCBI Taxonomy" id="103816"/>
    <lineage>
        <taxon>Bacteria</taxon>
        <taxon>Bacillati</taxon>
        <taxon>Actinomycetota</taxon>
        <taxon>Actinomycetes</taxon>
        <taxon>Mycobacteriales</taxon>
        <taxon>Nocardiaceae</taxon>
        <taxon>Rhodococcus</taxon>
    </lineage>
</organism>
<geneLocation type="plasmid" evidence="2 3">
    <name>pSID</name>
</geneLocation>
<dbReference type="GO" id="GO:0003676">
    <property type="term" value="F:nucleic acid binding"/>
    <property type="evidence" value="ECO:0007669"/>
    <property type="project" value="InterPro"/>
</dbReference>